<proteinExistence type="predicted"/>
<gene>
    <name evidence="2" type="primary">SBOV05096</name>
    <name evidence="2" type="ORF">NCTC7406_03779</name>
</gene>
<accession>A0A447NZ24</accession>
<evidence type="ECO:0000256" key="1">
    <source>
        <dbReference type="SAM" id="MobiDB-lite"/>
    </source>
</evidence>
<dbReference type="AlphaFoldDB" id="A0A447NZ24"/>
<sequence>MAQGTLLKERINPPHRASSPTRHLYLNSGLLKSEPIVNLSTAQLIGYEVLTQLPSEHDSEVFFQQLMLMEGIETSEQRSIAFTLVQRWDKVIYGQPYYQIYIRAMEKAGCAAYHAGKDTAV</sequence>
<organism evidence="2 3">
    <name type="scientific">Salmonella enterica subsp. enterica serovar Sanjuan</name>
    <dbReference type="NCBI Taxonomy" id="1160765"/>
    <lineage>
        <taxon>Bacteria</taxon>
        <taxon>Pseudomonadati</taxon>
        <taxon>Pseudomonadota</taxon>
        <taxon>Gammaproteobacteria</taxon>
        <taxon>Enterobacterales</taxon>
        <taxon>Enterobacteriaceae</taxon>
        <taxon>Salmonella</taxon>
    </lineage>
</organism>
<feature type="region of interest" description="Disordered" evidence="1">
    <location>
        <begin position="1"/>
        <end position="20"/>
    </location>
</feature>
<reference evidence="2 3" key="1">
    <citation type="submission" date="2018-12" db="EMBL/GenBank/DDBJ databases">
        <authorList>
            <consortium name="Pathogen Informatics"/>
        </authorList>
    </citation>
    <scope>NUCLEOTIDE SEQUENCE [LARGE SCALE GENOMIC DNA]</scope>
    <source>
        <strain evidence="2 3">NCTC7406</strain>
    </source>
</reference>
<protein>
    <recommendedName>
        <fullName evidence="4">EAL domain-containing protein</fullName>
    </recommendedName>
</protein>
<evidence type="ECO:0000313" key="2">
    <source>
        <dbReference type="EMBL" id="VEA08573.1"/>
    </source>
</evidence>
<evidence type="ECO:0008006" key="4">
    <source>
        <dbReference type="Google" id="ProtNLM"/>
    </source>
</evidence>
<dbReference type="EMBL" id="LR134142">
    <property type="protein sequence ID" value="VEA08573.1"/>
    <property type="molecule type" value="Genomic_DNA"/>
</dbReference>
<evidence type="ECO:0000313" key="3">
    <source>
        <dbReference type="Proteomes" id="UP000276345"/>
    </source>
</evidence>
<name>A0A447NZ24_SALET</name>
<dbReference type="Proteomes" id="UP000276345">
    <property type="component" value="Chromosome"/>
</dbReference>